<dbReference type="AlphaFoldDB" id="A0A1F5ZNR9"/>
<dbReference type="EMBL" id="MFJE01000025">
    <property type="protein sequence ID" value="OGG14088.1"/>
    <property type="molecule type" value="Genomic_DNA"/>
</dbReference>
<accession>A0A1F5ZNR9</accession>
<gene>
    <name evidence="1" type="ORF">A2773_05150</name>
</gene>
<protein>
    <submittedName>
        <fullName evidence="1">Uncharacterized protein</fullName>
    </submittedName>
</protein>
<dbReference type="Proteomes" id="UP000177383">
    <property type="component" value="Unassembled WGS sequence"/>
</dbReference>
<proteinExistence type="predicted"/>
<reference evidence="1 2" key="1">
    <citation type="journal article" date="2016" name="Nat. Commun.">
        <title>Thousands of microbial genomes shed light on interconnected biogeochemical processes in an aquifer system.</title>
        <authorList>
            <person name="Anantharaman K."/>
            <person name="Brown C.T."/>
            <person name="Hug L.A."/>
            <person name="Sharon I."/>
            <person name="Castelle C.J."/>
            <person name="Probst A.J."/>
            <person name="Thomas B.C."/>
            <person name="Singh A."/>
            <person name="Wilkins M.J."/>
            <person name="Karaoz U."/>
            <person name="Brodie E.L."/>
            <person name="Williams K.H."/>
            <person name="Hubbard S.S."/>
            <person name="Banfield J.F."/>
        </authorList>
    </citation>
    <scope>NUCLEOTIDE SEQUENCE [LARGE SCALE GENOMIC DNA]</scope>
</reference>
<evidence type="ECO:0000313" key="1">
    <source>
        <dbReference type="EMBL" id="OGG14088.1"/>
    </source>
</evidence>
<name>A0A1F5ZNR9_9BACT</name>
<organism evidence="1 2">
    <name type="scientific">Candidatus Gottesmanbacteria bacterium RIFCSPHIGHO2_01_FULL_39_10</name>
    <dbReference type="NCBI Taxonomy" id="1798375"/>
    <lineage>
        <taxon>Bacteria</taxon>
        <taxon>Candidatus Gottesmaniibacteriota</taxon>
    </lineage>
</organism>
<comment type="caution">
    <text evidence="1">The sequence shown here is derived from an EMBL/GenBank/DDBJ whole genome shotgun (WGS) entry which is preliminary data.</text>
</comment>
<evidence type="ECO:0000313" key="2">
    <source>
        <dbReference type="Proteomes" id="UP000177383"/>
    </source>
</evidence>
<sequence length="81" mass="9507">MADPVVRLDIPEGRKLEVYTFGPDFKMRVIDSDGKTVVESWPDEGSKPRPVRGNSRRHLQDFLRRHRVEVSDRQSVYFYAD</sequence>